<keyword evidence="8 10" id="KW-0472">Membrane</keyword>
<feature type="transmembrane region" description="Helical" evidence="10">
    <location>
        <begin position="40"/>
        <end position="57"/>
    </location>
</feature>
<evidence type="ECO:0000256" key="7">
    <source>
        <dbReference type="ARBA" id="ARBA00022989"/>
    </source>
</evidence>
<reference evidence="12" key="1">
    <citation type="journal article" date="2013" name="Nature">
        <title>Pan genome of the phytoplankton Emiliania underpins its global distribution.</title>
        <authorList>
            <person name="Read B.A."/>
            <person name="Kegel J."/>
            <person name="Klute M.J."/>
            <person name="Kuo A."/>
            <person name="Lefebvre S.C."/>
            <person name="Maumus F."/>
            <person name="Mayer C."/>
            <person name="Miller J."/>
            <person name="Monier A."/>
            <person name="Salamov A."/>
            <person name="Young J."/>
            <person name="Aguilar M."/>
            <person name="Claverie J.M."/>
            <person name="Frickenhaus S."/>
            <person name="Gonzalez K."/>
            <person name="Herman E.K."/>
            <person name="Lin Y.C."/>
            <person name="Napier J."/>
            <person name="Ogata H."/>
            <person name="Sarno A.F."/>
            <person name="Shmutz J."/>
            <person name="Schroeder D."/>
            <person name="de Vargas C."/>
            <person name="Verret F."/>
            <person name="von Dassow P."/>
            <person name="Valentin K."/>
            <person name="Van de Peer Y."/>
            <person name="Wheeler G."/>
            <person name="Dacks J.B."/>
            <person name="Delwiche C.F."/>
            <person name="Dyhrman S.T."/>
            <person name="Glockner G."/>
            <person name="John U."/>
            <person name="Richards T."/>
            <person name="Worden A.Z."/>
            <person name="Zhang X."/>
            <person name="Grigoriev I.V."/>
            <person name="Allen A.E."/>
            <person name="Bidle K."/>
            <person name="Borodovsky M."/>
            <person name="Bowler C."/>
            <person name="Brownlee C."/>
            <person name="Cock J.M."/>
            <person name="Elias M."/>
            <person name="Gladyshev V.N."/>
            <person name="Groth M."/>
            <person name="Guda C."/>
            <person name="Hadaegh A."/>
            <person name="Iglesias-Rodriguez M.D."/>
            <person name="Jenkins J."/>
            <person name="Jones B.M."/>
            <person name="Lawson T."/>
            <person name="Leese F."/>
            <person name="Lindquist E."/>
            <person name="Lobanov A."/>
            <person name="Lomsadze A."/>
            <person name="Malik S.B."/>
            <person name="Marsh M.E."/>
            <person name="Mackinder L."/>
            <person name="Mock T."/>
            <person name="Mueller-Roeber B."/>
            <person name="Pagarete A."/>
            <person name="Parker M."/>
            <person name="Probert I."/>
            <person name="Quesneville H."/>
            <person name="Raines C."/>
            <person name="Rensing S.A."/>
            <person name="Riano-Pachon D.M."/>
            <person name="Richier S."/>
            <person name="Rokitta S."/>
            <person name="Shiraiwa Y."/>
            <person name="Soanes D.M."/>
            <person name="van der Giezen M."/>
            <person name="Wahlund T.M."/>
            <person name="Williams B."/>
            <person name="Wilson W."/>
            <person name="Wolfe G."/>
            <person name="Wurch L.L."/>
        </authorList>
    </citation>
    <scope>NUCLEOTIDE SEQUENCE</scope>
</reference>
<feature type="region of interest" description="Disordered" evidence="9">
    <location>
        <begin position="153"/>
        <end position="172"/>
    </location>
</feature>
<dbReference type="Proteomes" id="UP000013827">
    <property type="component" value="Unassembled WGS sequence"/>
</dbReference>
<dbReference type="InterPro" id="IPR030189">
    <property type="entry name" value="UPS_plant"/>
</dbReference>
<evidence type="ECO:0000313" key="12">
    <source>
        <dbReference type="Proteomes" id="UP000013827"/>
    </source>
</evidence>
<keyword evidence="5" id="KW-0547">Nucleotide-binding</keyword>
<feature type="transmembrane region" description="Helical" evidence="10">
    <location>
        <begin position="6"/>
        <end position="28"/>
    </location>
</feature>
<evidence type="ECO:0000256" key="1">
    <source>
        <dbReference type="ARBA" id="ARBA00004141"/>
    </source>
</evidence>
<evidence type="ECO:0000256" key="4">
    <source>
        <dbReference type="ARBA" id="ARBA00022692"/>
    </source>
</evidence>
<dbReference type="GeneID" id="17253643"/>
<dbReference type="RefSeq" id="XP_005759911.1">
    <property type="nucleotide sequence ID" value="XM_005759854.1"/>
</dbReference>
<reference evidence="11" key="2">
    <citation type="submission" date="2024-10" db="UniProtKB">
        <authorList>
            <consortium name="EnsemblProtists"/>
        </authorList>
    </citation>
    <scope>IDENTIFICATION</scope>
</reference>
<feature type="compositionally biased region" description="Basic residues" evidence="9">
    <location>
        <begin position="160"/>
        <end position="170"/>
    </location>
</feature>
<dbReference type="EnsemblProtists" id="EOD07482">
    <property type="protein sequence ID" value="EOD07482"/>
    <property type="gene ID" value="EMIHUDRAFT_106524"/>
</dbReference>
<dbReference type="AlphaFoldDB" id="A0A0D3I897"/>
<dbReference type="PANTHER" id="PTHR31081">
    <property type="entry name" value="UREIDE PERMEASE 1-RELATED-RELATED"/>
    <property type="match status" value="1"/>
</dbReference>
<keyword evidence="3" id="KW-0813">Transport</keyword>
<proteinExistence type="inferred from homology"/>
<dbReference type="eggNOG" id="KOG1581">
    <property type="taxonomic scope" value="Eukaryota"/>
</dbReference>
<accession>A0A0D3I897</accession>
<dbReference type="PaxDb" id="2903-EOD07482"/>
<protein>
    <recommendedName>
        <fullName evidence="13">EamA domain-containing protein</fullName>
    </recommendedName>
</protein>
<comment type="similarity">
    <text evidence="2">Belongs to the plant ureide permease (TC 2.A.7.19) family.</text>
</comment>
<evidence type="ECO:0000256" key="6">
    <source>
        <dbReference type="ARBA" id="ARBA00022840"/>
    </source>
</evidence>
<feature type="transmembrane region" description="Helical" evidence="10">
    <location>
        <begin position="69"/>
        <end position="87"/>
    </location>
</feature>
<feature type="transmembrane region" description="Helical" evidence="10">
    <location>
        <begin position="262"/>
        <end position="285"/>
    </location>
</feature>
<feature type="region of interest" description="Disordered" evidence="9">
    <location>
        <begin position="626"/>
        <end position="660"/>
    </location>
</feature>
<evidence type="ECO:0008006" key="13">
    <source>
        <dbReference type="Google" id="ProtNLM"/>
    </source>
</evidence>
<dbReference type="GO" id="GO:0015505">
    <property type="term" value="F:uracil:monoatomic cation symporter activity"/>
    <property type="evidence" value="ECO:0007669"/>
    <property type="project" value="TreeGrafter"/>
</dbReference>
<name>A0A0D3I897_EMIH1</name>
<evidence type="ECO:0000313" key="11">
    <source>
        <dbReference type="EnsemblProtists" id="EOD07482"/>
    </source>
</evidence>
<organism evidence="11 12">
    <name type="scientific">Emiliania huxleyi (strain CCMP1516)</name>
    <dbReference type="NCBI Taxonomy" id="280463"/>
    <lineage>
        <taxon>Eukaryota</taxon>
        <taxon>Haptista</taxon>
        <taxon>Haptophyta</taxon>
        <taxon>Prymnesiophyceae</taxon>
        <taxon>Isochrysidales</taxon>
        <taxon>Noelaerhabdaceae</taxon>
        <taxon>Emiliania</taxon>
    </lineage>
</organism>
<sequence length="660" mass="69094">MSDGGNLGIGVLLLSLVALGSWPALLDLAFLRGRHPSHAYLDYATAVLLVATSFALASGQPLSVSSESWASAGLAAVGGCLLMLGNLSMQRALLLGVPLTIVLPLQGSLTVVLGTSINYVLQPERSEPRRLFAGVAAFLVAIALSATAHVAHERQAANRRERRRRRKRQHAASCRPCCGAQAPLVNGAGSSTPQAGELTIESAPAADAATTTATANATTGLFVAAAGGLCFGFFSPCFNLAVNDELGWVRQSGGAPLKVFAANLYFCVAFALSAWAANLALMRWPPPGTQRSSLSEYASSPSDGRWLALLSGVVCAIGNAAQFVGGDMAGFASADLVQAFPIVGTVWGVACLGEFRKASSRVYVLLAAMYGAFLSAVALLAWSVRRWHAQRSAPVACLELCIGGSPPAGTADTELGERQPLSPAVSPMFERSPAGSVRSSTSLLTMETGAASDTDRRAVGSGYAAGYAVVKLRSAAEEEVSPGAEEDTLAKSSNEEDAAAAPPALWIETRDMAFCVAGVMTAHIAYGYYQEQLMTRLFFSPDAPLGERFQQSSFTTLCNRSVTLLLASLFAAGSKLLHGGNPVAVPLPAWDYSMGAISNTISSVAQYASLQFVSFPILVLAKAPRPSPRPPPGHLRFDQFSHSETTTGSNRTMYHLRSGS</sequence>
<feature type="transmembrane region" description="Helical" evidence="10">
    <location>
        <begin position="362"/>
        <end position="382"/>
    </location>
</feature>
<comment type="subcellular location">
    <subcellularLocation>
        <location evidence="1">Membrane</location>
        <topology evidence="1">Multi-pass membrane protein</topology>
    </subcellularLocation>
</comment>
<dbReference type="GO" id="GO:0005274">
    <property type="term" value="F:allantoin:proton symporter activity"/>
    <property type="evidence" value="ECO:0007669"/>
    <property type="project" value="TreeGrafter"/>
</dbReference>
<dbReference type="Pfam" id="PF07168">
    <property type="entry name" value="Ureide_permease"/>
    <property type="match status" value="1"/>
</dbReference>
<dbReference type="HOGENOM" id="CLU_415886_0_0_1"/>
<keyword evidence="4 10" id="KW-0812">Transmembrane</keyword>
<feature type="transmembrane region" description="Helical" evidence="10">
    <location>
        <begin position="94"/>
        <end position="119"/>
    </location>
</feature>
<feature type="transmembrane region" description="Helical" evidence="10">
    <location>
        <begin position="221"/>
        <end position="242"/>
    </location>
</feature>
<keyword evidence="12" id="KW-1185">Reference proteome</keyword>
<feature type="transmembrane region" description="Helical" evidence="10">
    <location>
        <begin position="336"/>
        <end position="355"/>
    </location>
</feature>
<dbReference type="KEGG" id="ehx:EMIHUDRAFT_106524"/>
<dbReference type="PANTHER" id="PTHR31081:SF5">
    <property type="entry name" value="UREIDE PERMEASE 1-RELATED"/>
    <property type="match status" value="1"/>
</dbReference>
<evidence type="ECO:0000256" key="5">
    <source>
        <dbReference type="ARBA" id="ARBA00022741"/>
    </source>
</evidence>
<evidence type="ECO:0000256" key="2">
    <source>
        <dbReference type="ARBA" id="ARBA00005931"/>
    </source>
</evidence>
<feature type="compositionally biased region" description="Polar residues" evidence="9">
    <location>
        <begin position="642"/>
        <end position="652"/>
    </location>
</feature>
<evidence type="ECO:0000256" key="3">
    <source>
        <dbReference type="ARBA" id="ARBA00022448"/>
    </source>
</evidence>
<feature type="transmembrane region" description="Helical" evidence="10">
    <location>
        <begin position="306"/>
        <end position="324"/>
    </location>
</feature>
<evidence type="ECO:0000256" key="8">
    <source>
        <dbReference type="ARBA" id="ARBA00023136"/>
    </source>
</evidence>
<dbReference type="GO" id="GO:0005524">
    <property type="term" value="F:ATP binding"/>
    <property type="evidence" value="ECO:0007669"/>
    <property type="project" value="UniProtKB-KW"/>
</dbReference>
<keyword evidence="7 10" id="KW-1133">Transmembrane helix</keyword>
<evidence type="ECO:0000256" key="10">
    <source>
        <dbReference type="SAM" id="Phobius"/>
    </source>
</evidence>
<keyword evidence="6" id="KW-0067">ATP-binding</keyword>
<evidence type="ECO:0000256" key="9">
    <source>
        <dbReference type="SAM" id="MobiDB-lite"/>
    </source>
</evidence>
<feature type="transmembrane region" description="Helical" evidence="10">
    <location>
        <begin position="131"/>
        <end position="152"/>
    </location>
</feature>
<dbReference type="GO" id="GO:0016020">
    <property type="term" value="C:membrane"/>
    <property type="evidence" value="ECO:0007669"/>
    <property type="project" value="UniProtKB-SubCell"/>
</dbReference>
<dbReference type="InterPro" id="IPR009834">
    <property type="entry name" value="Ureide_permease"/>
</dbReference>